<proteinExistence type="predicted"/>
<evidence type="ECO:0000313" key="1">
    <source>
        <dbReference type="EMBL" id="KAI5656860.1"/>
    </source>
</evidence>
<protein>
    <submittedName>
        <fullName evidence="1">Uncharacterized protein</fullName>
    </submittedName>
</protein>
<sequence length="330" mass="36226">MASSTVCFVLQLIFVTLAFIDANGQLKVDYYSKSCPNLQYTVKTVVNQVMSVAPTLGAPLLRMHFHDCFVRGCDGSILLESPSKKAEKDAFPNLSLRGFQVIDQVKTAVEKVCPGVVSCADILALVSRDVTAALKGPYWDVEFGRRDGKVSILDEALNNLLPAFANITTLKLGFKEKGLSTKDLVVLSGAHTIGNSFCSSFNDRLYNFTGKGIENDSDPTLDPNYVVELKKKCKFGGENVLVEMDPGSFQTFDGSYYTQVIKRRGLFQSDSALLDDNETKAYVKLQALSPPGYSSTFFKDFGDSMINMGRIGVLTGTQGEIRRVCTKVNY</sequence>
<organism evidence="1 2">
    <name type="scientific">Catharanthus roseus</name>
    <name type="common">Madagascar periwinkle</name>
    <name type="synonym">Vinca rosea</name>
    <dbReference type="NCBI Taxonomy" id="4058"/>
    <lineage>
        <taxon>Eukaryota</taxon>
        <taxon>Viridiplantae</taxon>
        <taxon>Streptophyta</taxon>
        <taxon>Embryophyta</taxon>
        <taxon>Tracheophyta</taxon>
        <taxon>Spermatophyta</taxon>
        <taxon>Magnoliopsida</taxon>
        <taxon>eudicotyledons</taxon>
        <taxon>Gunneridae</taxon>
        <taxon>Pentapetalae</taxon>
        <taxon>asterids</taxon>
        <taxon>lamiids</taxon>
        <taxon>Gentianales</taxon>
        <taxon>Apocynaceae</taxon>
        <taxon>Rauvolfioideae</taxon>
        <taxon>Vinceae</taxon>
        <taxon>Catharanthinae</taxon>
        <taxon>Catharanthus</taxon>
    </lineage>
</organism>
<gene>
    <name evidence="1" type="ORF">M9H77_25653</name>
</gene>
<reference evidence="2" key="1">
    <citation type="journal article" date="2023" name="Nat. Plants">
        <title>Single-cell RNA sequencing provides a high-resolution roadmap for understanding the multicellular compartmentation of specialized metabolism.</title>
        <authorList>
            <person name="Sun S."/>
            <person name="Shen X."/>
            <person name="Li Y."/>
            <person name="Li Y."/>
            <person name="Wang S."/>
            <person name="Li R."/>
            <person name="Zhang H."/>
            <person name="Shen G."/>
            <person name="Guo B."/>
            <person name="Wei J."/>
            <person name="Xu J."/>
            <person name="St-Pierre B."/>
            <person name="Chen S."/>
            <person name="Sun C."/>
        </authorList>
    </citation>
    <scope>NUCLEOTIDE SEQUENCE [LARGE SCALE GENOMIC DNA]</scope>
</reference>
<dbReference type="EMBL" id="CM044706">
    <property type="protein sequence ID" value="KAI5656860.1"/>
    <property type="molecule type" value="Genomic_DNA"/>
</dbReference>
<keyword evidence="2" id="KW-1185">Reference proteome</keyword>
<evidence type="ECO:0000313" key="2">
    <source>
        <dbReference type="Proteomes" id="UP001060085"/>
    </source>
</evidence>
<name>A0ACC0A7J1_CATRO</name>
<accession>A0ACC0A7J1</accession>
<dbReference type="Proteomes" id="UP001060085">
    <property type="component" value="Linkage Group LG06"/>
</dbReference>
<comment type="caution">
    <text evidence="1">The sequence shown here is derived from an EMBL/GenBank/DDBJ whole genome shotgun (WGS) entry which is preliminary data.</text>
</comment>